<protein>
    <submittedName>
        <fullName evidence="2">Uncharacterized protein</fullName>
    </submittedName>
</protein>
<dbReference type="Proteomes" id="UP001161325">
    <property type="component" value="Unassembled WGS sequence"/>
</dbReference>
<gene>
    <name evidence="2" type="ORF">rosag_26110</name>
</gene>
<sequence length="161" mass="16918">MAGTLRLALAAGVLAALPLAPAALRAQAAPAAASKIAVSKDAAPDSLAFPRQFVDWIFTTRGDSAFAHAGPRLRESMQSADGVNQMSGRILTRFGEMQGTDAEVQFAEGDLKVYIVAMRFAQAPEPGAFVVAYSPTTKVVERASFGPLANVKGRYPNAKLP</sequence>
<dbReference type="AlphaFoldDB" id="A0AA37VB57"/>
<evidence type="ECO:0000313" key="3">
    <source>
        <dbReference type="Proteomes" id="UP001161325"/>
    </source>
</evidence>
<keyword evidence="1" id="KW-0732">Signal</keyword>
<organism evidence="2 3">
    <name type="scientific">Roseisolibacter agri</name>
    <dbReference type="NCBI Taxonomy" id="2014610"/>
    <lineage>
        <taxon>Bacteria</taxon>
        <taxon>Pseudomonadati</taxon>
        <taxon>Gemmatimonadota</taxon>
        <taxon>Gemmatimonadia</taxon>
        <taxon>Gemmatimonadales</taxon>
        <taxon>Gemmatimonadaceae</taxon>
        <taxon>Roseisolibacter</taxon>
    </lineage>
</organism>
<accession>A0AA37VB57</accession>
<proteinExistence type="predicted"/>
<evidence type="ECO:0000256" key="1">
    <source>
        <dbReference type="SAM" id="SignalP"/>
    </source>
</evidence>
<dbReference type="RefSeq" id="WP_284350566.1">
    <property type="nucleotide sequence ID" value="NZ_BRXS01000004.1"/>
</dbReference>
<reference evidence="2" key="1">
    <citation type="submission" date="2022-08" db="EMBL/GenBank/DDBJ databases">
        <title>Draft genome sequencing of Roseisolibacter agri AW1220.</title>
        <authorList>
            <person name="Tobiishi Y."/>
            <person name="Tonouchi A."/>
        </authorList>
    </citation>
    <scope>NUCLEOTIDE SEQUENCE</scope>
    <source>
        <strain evidence="2">AW1220</strain>
    </source>
</reference>
<feature type="signal peptide" evidence="1">
    <location>
        <begin position="1"/>
        <end position="28"/>
    </location>
</feature>
<feature type="chain" id="PRO_5041306142" evidence="1">
    <location>
        <begin position="29"/>
        <end position="161"/>
    </location>
</feature>
<evidence type="ECO:0000313" key="2">
    <source>
        <dbReference type="EMBL" id="GLC26098.1"/>
    </source>
</evidence>
<comment type="caution">
    <text evidence="2">The sequence shown here is derived from an EMBL/GenBank/DDBJ whole genome shotgun (WGS) entry which is preliminary data.</text>
</comment>
<name>A0AA37VB57_9BACT</name>
<keyword evidence="3" id="KW-1185">Reference proteome</keyword>
<dbReference type="EMBL" id="BRXS01000004">
    <property type="protein sequence ID" value="GLC26098.1"/>
    <property type="molecule type" value="Genomic_DNA"/>
</dbReference>